<dbReference type="RefSeq" id="XP_066714267.1">
    <property type="nucleotide sequence ID" value="XM_066860678.1"/>
</dbReference>
<sequence length="256" mass="28804">MEHCDGSGARSYVNIPPSSNLTYGNRIDNTEPRTLYEVDCIFPKDNSQDTAPHNAKGVDTELRNAQIEMRMAEIEEAFSVLSLMNSGQGILQTDFTLLYPTWMSWLGKTLVNAKRAIYLAINSSLKSRKRTLPEDQTVVNLWLVEDILDTTPLVTHSSVPADYRPHDRWITARLKVPNELRLRVMNWLCGAPKSAPTDANGKPLVAVITRALGDEVWMHISPSKNDTRRRNDHISGRIARNGSTLSSSVKRFLVYP</sequence>
<evidence type="ECO:0000313" key="1">
    <source>
        <dbReference type="EMBL" id="KAK8058821.1"/>
    </source>
</evidence>
<evidence type="ECO:0000313" key="2">
    <source>
        <dbReference type="Proteomes" id="UP001480595"/>
    </source>
</evidence>
<name>A0ABR1UL43_9PEZI</name>
<protein>
    <submittedName>
        <fullName evidence="1">Platelet-activating factor acetylhydrolase</fullName>
    </submittedName>
</protein>
<keyword evidence="2" id="KW-1185">Reference proteome</keyword>
<proteinExistence type="predicted"/>
<reference evidence="1 2" key="1">
    <citation type="submission" date="2023-01" db="EMBL/GenBank/DDBJ databases">
        <title>Analysis of 21 Apiospora genomes using comparative genomics revels a genus with tremendous synthesis potential of carbohydrate active enzymes and secondary metabolites.</title>
        <authorList>
            <person name="Sorensen T."/>
        </authorList>
    </citation>
    <scope>NUCLEOTIDE SEQUENCE [LARGE SCALE GENOMIC DNA]</scope>
    <source>
        <strain evidence="1 2">CBS 135458</strain>
    </source>
</reference>
<comment type="caution">
    <text evidence="1">The sequence shown here is derived from an EMBL/GenBank/DDBJ whole genome shotgun (WGS) entry which is preliminary data.</text>
</comment>
<dbReference type="Proteomes" id="UP001480595">
    <property type="component" value="Unassembled WGS sequence"/>
</dbReference>
<accession>A0ABR1UL43</accession>
<dbReference type="EMBL" id="JAQQWL010000009">
    <property type="protein sequence ID" value="KAK8058821.1"/>
    <property type="molecule type" value="Genomic_DNA"/>
</dbReference>
<dbReference type="GeneID" id="92093741"/>
<organism evidence="1 2">
    <name type="scientific">Apiospora phragmitis</name>
    <dbReference type="NCBI Taxonomy" id="2905665"/>
    <lineage>
        <taxon>Eukaryota</taxon>
        <taxon>Fungi</taxon>
        <taxon>Dikarya</taxon>
        <taxon>Ascomycota</taxon>
        <taxon>Pezizomycotina</taxon>
        <taxon>Sordariomycetes</taxon>
        <taxon>Xylariomycetidae</taxon>
        <taxon>Amphisphaeriales</taxon>
        <taxon>Apiosporaceae</taxon>
        <taxon>Apiospora</taxon>
    </lineage>
</organism>
<gene>
    <name evidence="1" type="ORF">PG994_009269</name>
</gene>